<comment type="caution">
    <text evidence="1">The sequence shown here is derived from an EMBL/GenBank/DDBJ whole genome shotgun (WGS) entry which is preliminary data.</text>
</comment>
<dbReference type="AlphaFoldDB" id="A0A3M5DDW2"/>
<protein>
    <recommendedName>
        <fullName evidence="3">Phage tail tape measure protein</fullName>
    </recommendedName>
</protein>
<feature type="non-terminal residue" evidence="1">
    <location>
        <position position="1"/>
    </location>
</feature>
<proteinExistence type="predicted"/>
<evidence type="ECO:0000313" key="1">
    <source>
        <dbReference type="EMBL" id="RMS48239.1"/>
    </source>
</evidence>
<evidence type="ECO:0000313" key="2">
    <source>
        <dbReference type="Proteomes" id="UP000270834"/>
    </source>
</evidence>
<reference evidence="1 2" key="1">
    <citation type="submission" date="2018-08" db="EMBL/GenBank/DDBJ databases">
        <title>Recombination of ecologically and evolutionarily significant loci maintains genetic cohesion in the Pseudomonas syringae species complex.</title>
        <authorList>
            <person name="Dillon M."/>
            <person name="Thakur S."/>
            <person name="Almeida R.N.D."/>
            <person name="Weir B.S."/>
            <person name="Guttman D.S."/>
        </authorList>
    </citation>
    <scope>NUCLEOTIDE SEQUENCE [LARGE SCALE GENOMIC DNA]</scope>
    <source>
        <strain evidence="1 2">ICMP 7846</strain>
    </source>
</reference>
<gene>
    <name evidence="1" type="ORF">ALP65_03086</name>
</gene>
<evidence type="ECO:0008006" key="3">
    <source>
        <dbReference type="Google" id="ProtNLM"/>
    </source>
</evidence>
<sequence length="102" mass="10098">ALFSMAGGRPALIGERGPEAIMPLSRGSDGVLGVRALGGGEGGNVFNFSTSVSLGGGREGAATASGDDGTGQQLAGMINDAARNVVAQELRPGGLVWRMVNG</sequence>
<name>A0A3M5DDW2_PSEAI</name>
<dbReference type="EMBL" id="RBSQ01001070">
    <property type="protein sequence ID" value="RMS48239.1"/>
    <property type="molecule type" value="Genomic_DNA"/>
</dbReference>
<organism evidence="1 2">
    <name type="scientific">Pseudomonas aeruginosa</name>
    <dbReference type="NCBI Taxonomy" id="287"/>
    <lineage>
        <taxon>Bacteria</taxon>
        <taxon>Pseudomonadati</taxon>
        <taxon>Pseudomonadota</taxon>
        <taxon>Gammaproteobacteria</taxon>
        <taxon>Pseudomonadales</taxon>
        <taxon>Pseudomonadaceae</taxon>
        <taxon>Pseudomonas</taxon>
    </lineage>
</organism>
<dbReference type="Proteomes" id="UP000270834">
    <property type="component" value="Unassembled WGS sequence"/>
</dbReference>
<accession>A0A3M5DDW2</accession>